<keyword evidence="3" id="KW-1185">Reference proteome</keyword>
<dbReference type="SUPFAM" id="SSF51120">
    <property type="entry name" value="beta-Roll"/>
    <property type="match status" value="2"/>
</dbReference>
<dbReference type="Pfam" id="PF00353">
    <property type="entry name" value="HemolysinCabind"/>
    <property type="match status" value="1"/>
</dbReference>
<feature type="signal peptide" evidence="1">
    <location>
        <begin position="1"/>
        <end position="23"/>
    </location>
</feature>
<sequence>MGAMALLALGVSGIAVATTPAQAAGATCQGHAVTIAATGTGRPVTGTDGPDVISSVGFTDVTIDAKGGDDIVCAGRDSVIEGGPGADSFSGVRSTMLAYNVAAAGVQVDLAAGTVVDGGETDTVTGIHAVMGSKYDDTFVGTASRDTYNSGDYYVAASEDVLVDGDHVAMGAGDDSARVRLGSVDLGAGDDDATVAGGTVTGGAGDDELYLVTNGVAKGGPGDDSIYPIVSTVDFGLPPQGSRLVVHGGAGRDVILHPVVNREGDACSAVCAVADLDGGGGRDTLRFVNRGVVDLAAGRSRTEHGRATLRSFEDVLGSSGPDVIRGDARANRLVGGRGNDVLVGRGGRDTAIGGPGQDRCAAEVRRTC</sequence>
<dbReference type="EMBL" id="BAABKM010000001">
    <property type="protein sequence ID" value="GAA4691473.1"/>
    <property type="molecule type" value="Genomic_DNA"/>
</dbReference>
<proteinExistence type="predicted"/>
<protein>
    <recommendedName>
        <fullName evidence="4">Calcium-binding protein</fullName>
    </recommendedName>
</protein>
<dbReference type="PRINTS" id="PR00313">
    <property type="entry name" value="CABNDNGRPT"/>
</dbReference>
<comment type="caution">
    <text evidence="2">The sequence shown here is derived from an EMBL/GenBank/DDBJ whole genome shotgun (WGS) entry which is preliminary data.</text>
</comment>
<gene>
    <name evidence="2" type="ORF">GCM10023349_02720</name>
</gene>
<dbReference type="InterPro" id="IPR011049">
    <property type="entry name" value="Serralysin-like_metalloprot_C"/>
</dbReference>
<evidence type="ECO:0000313" key="2">
    <source>
        <dbReference type="EMBL" id="GAA4691473.1"/>
    </source>
</evidence>
<evidence type="ECO:0000313" key="3">
    <source>
        <dbReference type="Proteomes" id="UP001499974"/>
    </source>
</evidence>
<dbReference type="Gene3D" id="2.150.10.10">
    <property type="entry name" value="Serralysin-like metalloprotease, C-terminal"/>
    <property type="match status" value="1"/>
</dbReference>
<evidence type="ECO:0000256" key="1">
    <source>
        <dbReference type="SAM" id="SignalP"/>
    </source>
</evidence>
<accession>A0ABP8WL82</accession>
<evidence type="ECO:0008006" key="4">
    <source>
        <dbReference type="Google" id="ProtNLM"/>
    </source>
</evidence>
<name>A0ABP8WL82_9ACTN</name>
<reference evidence="3" key="1">
    <citation type="journal article" date="2019" name="Int. J. Syst. Evol. Microbiol.">
        <title>The Global Catalogue of Microorganisms (GCM) 10K type strain sequencing project: providing services to taxonomists for standard genome sequencing and annotation.</title>
        <authorList>
            <consortium name="The Broad Institute Genomics Platform"/>
            <consortium name="The Broad Institute Genome Sequencing Center for Infectious Disease"/>
            <person name="Wu L."/>
            <person name="Ma J."/>
        </authorList>
    </citation>
    <scope>NUCLEOTIDE SEQUENCE [LARGE SCALE GENOMIC DNA]</scope>
    <source>
        <strain evidence="3">JCM 18531</strain>
    </source>
</reference>
<dbReference type="Proteomes" id="UP001499974">
    <property type="component" value="Unassembled WGS sequence"/>
</dbReference>
<keyword evidence="1" id="KW-0732">Signal</keyword>
<dbReference type="InterPro" id="IPR001343">
    <property type="entry name" value="Hemolysn_Ca-bd"/>
</dbReference>
<organism evidence="2 3">
    <name type="scientific">Nocardioides conyzicola</name>
    <dbReference type="NCBI Taxonomy" id="1651781"/>
    <lineage>
        <taxon>Bacteria</taxon>
        <taxon>Bacillati</taxon>
        <taxon>Actinomycetota</taxon>
        <taxon>Actinomycetes</taxon>
        <taxon>Propionibacteriales</taxon>
        <taxon>Nocardioidaceae</taxon>
        <taxon>Nocardioides</taxon>
    </lineage>
</organism>
<feature type="chain" id="PRO_5047283455" description="Calcium-binding protein" evidence="1">
    <location>
        <begin position="24"/>
        <end position="368"/>
    </location>
</feature>